<proteinExistence type="predicted"/>
<organism evidence="2 3">
    <name type="scientific">Parasponia andersonii</name>
    <name type="common">Sponia andersonii</name>
    <dbReference type="NCBI Taxonomy" id="3476"/>
    <lineage>
        <taxon>Eukaryota</taxon>
        <taxon>Viridiplantae</taxon>
        <taxon>Streptophyta</taxon>
        <taxon>Embryophyta</taxon>
        <taxon>Tracheophyta</taxon>
        <taxon>Spermatophyta</taxon>
        <taxon>Magnoliopsida</taxon>
        <taxon>eudicotyledons</taxon>
        <taxon>Gunneridae</taxon>
        <taxon>Pentapetalae</taxon>
        <taxon>rosids</taxon>
        <taxon>fabids</taxon>
        <taxon>Rosales</taxon>
        <taxon>Cannabaceae</taxon>
        <taxon>Parasponia</taxon>
    </lineage>
</organism>
<evidence type="ECO:0000256" key="1">
    <source>
        <dbReference type="SAM" id="MobiDB-lite"/>
    </source>
</evidence>
<sequence length="226" mass="24744">MEGKESFKHTQTSPSKHVNNEMPPKQNPRQRSGRGPDPNNQNQQIYAAALVGARAELGEGIDEGGDGEVDKCGDEEDPGGVATWKGEVVGGDGGAHGGVVVGTRAADELRRPTRARSRRRPRRKGTRKGLRRWVGNGGGSRRRERQTGKKKRKSAESSRRRRTRWGRNGRKRLWRWYDTLLSRLTRPPRSPGAVVIAAAVVVAPGLAGLEEEGSIGLAFGPLRFES</sequence>
<evidence type="ECO:0000313" key="2">
    <source>
        <dbReference type="EMBL" id="PON53851.1"/>
    </source>
</evidence>
<name>A0A2P5BYK5_PARAD</name>
<feature type="compositionally biased region" description="Gly residues" evidence="1">
    <location>
        <begin position="88"/>
        <end position="100"/>
    </location>
</feature>
<dbReference type="Proteomes" id="UP000237105">
    <property type="component" value="Unassembled WGS sequence"/>
</dbReference>
<dbReference type="AlphaFoldDB" id="A0A2P5BYK5"/>
<reference evidence="3" key="1">
    <citation type="submission" date="2016-06" db="EMBL/GenBank/DDBJ databases">
        <title>Parallel loss of symbiosis genes in relatives of nitrogen-fixing non-legume Parasponia.</title>
        <authorList>
            <person name="Van Velzen R."/>
            <person name="Holmer R."/>
            <person name="Bu F."/>
            <person name="Rutten L."/>
            <person name="Van Zeijl A."/>
            <person name="Liu W."/>
            <person name="Santuari L."/>
            <person name="Cao Q."/>
            <person name="Sharma T."/>
            <person name="Shen D."/>
            <person name="Roswanjaya Y."/>
            <person name="Wardhani T."/>
            <person name="Kalhor M.S."/>
            <person name="Jansen J."/>
            <person name="Van den Hoogen J."/>
            <person name="Gungor B."/>
            <person name="Hartog M."/>
            <person name="Hontelez J."/>
            <person name="Verver J."/>
            <person name="Yang W.-C."/>
            <person name="Schijlen E."/>
            <person name="Repin R."/>
            <person name="Schilthuizen M."/>
            <person name="Schranz E."/>
            <person name="Heidstra R."/>
            <person name="Miyata K."/>
            <person name="Fedorova E."/>
            <person name="Kohlen W."/>
            <person name="Bisseling T."/>
            <person name="Smit S."/>
            <person name="Geurts R."/>
        </authorList>
    </citation>
    <scope>NUCLEOTIDE SEQUENCE [LARGE SCALE GENOMIC DNA]</scope>
    <source>
        <strain evidence="3">cv. WU1-14</strain>
    </source>
</reference>
<feature type="compositionally biased region" description="Basic residues" evidence="1">
    <location>
        <begin position="140"/>
        <end position="164"/>
    </location>
</feature>
<feature type="region of interest" description="Disordered" evidence="1">
    <location>
        <begin position="1"/>
        <end position="164"/>
    </location>
</feature>
<gene>
    <name evidence="2" type="ORF">PanWU01x14_200130</name>
</gene>
<dbReference type="EMBL" id="JXTB01000202">
    <property type="protein sequence ID" value="PON53851.1"/>
    <property type="molecule type" value="Genomic_DNA"/>
</dbReference>
<evidence type="ECO:0000313" key="3">
    <source>
        <dbReference type="Proteomes" id="UP000237105"/>
    </source>
</evidence>
<protein>
    <submittedName>
        <fullName evidence="2">Uncharacterized protein</fullName>
    </submittedName>
</protein>
<feature type="compositionally biased region" description="Acidic residues" evidence="1">
    <location>
        <begin position="59"/>
        <end position="78"/>
    </location>
</feature>
<comment type="caution">
    <text evidence="2">The sequence shown here is derived from an EMBL/GenBank/DDBJ whole genome shotgun (WGS) entry which is preliminary data.</text>
</comment>
<keyword evidence="3" id="KW-1185">Reference proteome</keyword>
<feature type="compositionally biased region" description="Basic residues" evidence="1">
    <location>
        <begin position="112"/>
        <end position="131"/>
    </location>
</feature>
<accession>A0A2P5BYK5</accession>